<organism evidence="8 9">
    <name type="scientific">Lampropedia aestuarii</name>
    <dbReference type="NCBI Taxonomy" id="2562762"/>
    <lineage>
        <taxon>Bacteria</taxon>
        <taxon>Pseudomonadati</taxon>
        <taxon>Pseudomonadota</taxon>
        <taxon>Betaproteobacteria</taxon>
        <taxon>Burkholderiales</taxon>
        <taxon>Comamonadaceae</taxon>
        <taxon>Lampropedia</taxon>
    </lineage>
</organism>
<dbReference type="PANTHER" id="PTHR43434:SF1">
    <property type="entry name" value="PHOSPHOGLYCOLATE PHOSPHATASE"/>
    <property type="match status" value="1"/>
</dbReference>
<comment type="subunit">
    <text evidence="4">Homotrimer.</text>
</comment>
<dbReference type="Gene3D" id="3.40.50.1000">
    <property type="entry name" value="HAD superfamily/HAD-like"/>
    <property type="match status" value="1"/>
</dbReference>
<dbReference type="PANTHER" id="PTHR43434">
    <property type="entry name" value="PHOSPHOGLYCOLATE PHOSPHATASE"/>
    <property type="match status" value="1"/>
</dbReference>
<evidence type="ECO:0000256" key="2">
    <source>
        <dbReference type="ARBA" id="ARBA00004818"/>
    </source>
</evidence>
<dbReference type="InterPro" id="IPR006439">
    <property type="entry name" value="HAD-SF_hydro_IA"/>
</dbReference>
<dbReference type="InterPro" id="IPR023198">
    <property type="entry name" value="PGP-like_dom2"/>
</dbReference>
<evidence type="ECO:0000256" key="6">
    <source>
        <dbReference type="ARBA" id="ARBA00022567"/>
    </source>
</evidence>
<dbReference type="InterPro" id="IPR023214">
    <property type="entry name" value="HAD_sf"/>
</dbReference>
<dbReference type="AlphaFoldDB" id="A0A4S5BFJ9"/>
<evidence type="ECO:0000256" key="5">
    <source>
        <dbReference type="ARBA" id="ARBA00013078"/>
    </source>
</evidence>
<dbReference type="EMBL" id="SSWX01000034">
    <property type="protein sequence ID" value="THJ30779.1"/>
    <property type="molecule type" value="Genomic_DNA"/>
</dbReference>
<dbReference type="FunFam" id="3.40.50.1000:FF:000022">
    <property type="entry name" value="Phosphoglycolate phosphatase"/>
    <property type="match status" value="1"/>
</dbReference>
<dbReference type="SFLD" id="SFLDG01129">
    <property type="entry name" value="C1.5:_HAD__Beta-PGM__Phosphata"/>
    <property type="match status" value="1"/>
</dbReference>
<dbReference type="NCBIfam" id="TIGR01509">
    <property type="entry name" value="HAD-SF-IA-v3"/>
    <property type="match status" value="1"/>
</dbReference>
<dbReference type="NCBIfam" id="TIGR01549">
    <property type="entry name" value="HAD-SF-IA-v1"/>
    <property type="match status" value="1"/>
</dbReference>
<dbReference type="EC" id="3.1.3.18" evidence="5"/>
<comment type="pathway">
    <text evidence="2">Organic acid metabolism; glycolate biosynthesis; glycolate from 2-phosphoglycolate: step 1/1.</text>
</comment>
<evidence type="ECO:0000313" key="8">
    <source>
        <dbReference type="EMBL" id="THJ30779.1"/>
    </source>
</evidence>
<keyword evidence="6" id="KW-0113">Calvin cycle</keyword>
<dbReference type="OrthoDB" id="9807630at2"/>
<comment type="catalytic activity">
    <reaction evidence="1">
        <text>2-phosphoglycolate + H2O = glycolate + phosphate</text>
        <dbReference type="Rhea" id="RHEA:14369"/>
        <dbReference type="ChEBI" id="CHEBI:15377"/>
        <dbReference type="ChEBI" id="CHEBI:29805"/>
        <dbReference type="ChEBI" id="CHEBI:43474"/>
        <dbReference type="ChEBI" id="CHEBI:58033"/>
        <dbReference type="EC" id="3.1.3.18"/>
    </reaction>
</comment>
<comment type="similarity">
    <text evidence="3">Belongs to the HAD-like hydrolase superfamily. CbbY/CbbZ/Gph/YieH family.</text>
</comment>
<gene>
    <name evidence="8" type="ORF">E8K88_17070</name>
</gene>
<dbReference type="PRINTS" id="PR00413">
    <property type="entry name" value="HADHALOGNASE"/>
</dbReference>
<name>A0A4S5BFJ9_9BURK</name>
<evidence type="ECO:0000256" key="1">
    <source>
        <dbReference type="ARBA" id="ARBA00000830"/>
    </source>
</evidence>
<dbReference type="GO" id="GO:0006281">
    <property type="term" value="P:DNA repair"/>
    <property type="evidence" value="ECO:0007669"/>
    <property type="project" value="TreeGrafter"/>
</dbReference>
<evidence type="ECO:0000256" key="3">
    <source>
        <dbReference type="ARBA" id="ARBA00006171"/>
    </source>
</evidence>
<dbReference type="SUPFAM" id="SSF56784">
    <property type="entry name" value="HAD-like"/>
    <property type="match status" value="1"/>
</dbReference>
<comment type="function">
    <text evidence="7">Specifically catalyzes the dephosphorylation of 2-phosphoglycolate. Is involved in the dissimilation of the intracellular 2-phosphoglycolate formed during the DNA repair of 3'-phosphoglycolate ends, a major class of DNA lesions induced by oxidative stress.</text>
</comment>
<dbReference type="InterPro" id="IPR036412">
    <property type="entry name" value="HAD-like_sf"/>
</dbReference>
<evidence type="ECO:0000256" key="7">
    <source>
        <dbReference type="ARBA" id="ARBA00059247"/>
    </source>
</evidence>
<protein>
    <recommendedName>
        <fullName evidence="5">phosphoglycolate phosphatase</fullName>
        <ecNumber evidence="5">3.1.3.18</ecNumber>
    </recommendedName>
</protein>
<keyword evidence="9" id="KW-1185">Reference proteome</keyword>
<sequence length="262" mass="27837">MRISRCATHVNTVMPLLTASAWSALPLQAVLLDLDGTLINTLDEFDAALAAMSQHLSLPRIARSVIAQTIGKGSEHLVRTVLTQLLQQAQRPHDAAAVEALFEPAMAAYFAGYEAAGMDHVKVYAGVVQGLDILRSKGYPMGVVTNKPERLAKPLLQATGLADFTEFLIAGDTYAKKKPDPFPLLQGCARLHASPQHTLMVGDSANDAAAARAAQCPVAILRYGFNHGLPVETIDADGYFDSIEDIANALGAAQPATAQPLN</sequence>
<evidence type="ECO:0000313" key="9">
    <source>
        <dbReference type="Proteomes" id="UP000306236"/>
    </source>
</evidence>
<proteinExistence type="inferred from homology"/>
<dbReference type="Pfam" id="PF00702">
    <property type="entry name" value="Hydrolase"/>
    <property type="match status" value="1"/>
</dbReference>
<dbReference type="GO" id="GO:0019253">
    <property type="term" value="P:reductive pentose-phosphate cycle"/>
    <property type="evidence" value="ECO:0007669"/>
    <property type="project" value="UniProtKB-KW"/>
</dbReference>
<comment type="caution">
    <text evidence="8">The sequence shown here is derived from an EMBL/GenBank/DDBJ whole genome shotgun (WGS) entry which is preliminary data.</text>
</comment>
<dbReference type="InterPro" id="IPR050155">
    <property type="entry name" value="HAD-like_hydrolase_sf"/>
</dbReference>
<dbReference type="Gene3D" id="1.10.150.240">
    <property type="entry name" value="Putative phosphatase, domain 2"/>
    <property type="match status" value="1"/>
</dbReference>
<keyword evidence="8" id="KW-0378">Hydrolase</keyword>
<dbReference type="Proteomes" id="UP000306236">
    <property type="component" value="Unassembled WGS sequence"/>
</dbReference>
<dbReference type="SFLD" id="SFLDS00003">
    <property type="entry name" value="Haloacid_Dehalogenase"/>
    <property type="match status" value="1"/>
</dbReference>
<accession>A0A4S5BFJ9</accession>
<evidence type="ECO:0000256" key="4">
    <source>
        <dbReference type="ARBA" id="ARBA00011233"/>
    </source>
</evidence>
<reference evidence="8 9" key="1">
    <citation type="submission" date="2019-04" db="EMBL/GenBank/DDBJ databases">
        <title>Lampropedia sp YIM MLB12 draf genome.</title>
        <authorList>
            <person name="Wang Y.-X."/>
        </authorList>
    </citation>
    <scope>NUCLEOTIDE SEQUENCE [LARGE SCALE GENOMIC DNA]</scope>
    <source>
        <strain evidence="8 9">YIM MLB12</strain>
    </source>
</reference>
<dbReference type="GO" id="GO:0008967">
    <property type="term" value="F:phosphoglycolate phosphatase activity"/>
    <property type="evidence" value="ECO:0007669"/>
    <property type="project" value="UniProtKB-EC"/>
</dbReference>
<dbReference type="GO" id="GO:0005829">
    <property type="term" value="C:cytosol"/>
    <property type="evidence" value="ECO:0007669"/>
    <property type="project" value="TreeGrafter"/>
</dbReference>